<dbReference type="GO" id="GO:0008270">
    <property type="term" value="F:zinc ion binding"/>
    <property type="evidence" value="ECO:0007669"/>
    <property type="project" value="UniProtKB-KW"/>
</dbReference>
<evidence type="ECO:0000256" key="2">
    <source>
        <dbReference type="ARBA" id="ARBA00022771"/>
    </source>
</evidence>
<gene>
    <name evidence="6" type="ORF">HYH03_008190</name>
</gene>
<evidence type="ECO:0000313" key="6">
    <source>
        <dbReference type="EMBL" id="KAG2493676.1"/>
    </source>
</evidence>
<dbReference type="PROSITE" id="PS50865">
    <property type="entry name" value="ZF_MYND_2"/>
    <property type="match status" value="1"/>
</dbReference>
<dbReference type="OrthoDB" id="534422at2759"/>
<dbReference type="Pfam" id="PF01753">
    <property type="entry name" value="zf-MYND"/>
    <property type="match status" value="1"/>
</dbReference>
<reference evidence="6" key="1">
    <citation type="journal article" date="2020" name="bioRxiv">
        <title>Comparative genomics of Chlamydomonas.</title>
        <authorList>
            <person name="Craig R.J."/>
            <person name="Hasan A.R."/>
            <person name="Ness R.W."/>
            <person name="Keightley P.D."/>
        </authorList>
    </citation>
    <scope>NUCLEOTIDE SEQUENCE</scope>
    <source>
        <strain evidence="6">CCAP 11/70</strain>
    </source>
</reference>
<proteinExistence type="predicted"/>
<dbReference type="SUPFAM" id="SSF144232">
    <property type="entry name" value="HIT/MYND zinc finger-like"/>
    <property type="match status" value="1"/>
</dbReference>
<name>A0A836BYC8_9CHLO</name>
<comment type="caution">
    <text evidence="6">The sequence shown here is derived from an EMBL/GenBank/DDBJ whole genome shotgun (WGS) entry which is preliminary data.</text>
</comment>
<dbReference type="Proteomes" id="UP000612055">
    <property type="component" value="Unassembled WGS sequence"/>
</dbReference>
<feature type="domain" description="MYND-type" evidence="5">
    <location>
        <begin position="937"/>
        <end position="979"/>
    </location>
</feature>
<protein>
    <recommendedName>
        <fullName evidence="5">MYND-type domain-containing protein</fullName>
    </recommendedName>
</protein>
<evidence type="ECO:0000256" key="1">
    <source>
        <dbReference type="ARBA" id="ARBA00022723"/>
    </source>
</evidence>
<dbReference type="EMBL" id="JAEHOE010000036">
    <property type="protein sequence ID" value="KAG2493676.1"/>
    <property type="molecule type" value="Genomic_DNA"/>
</dbReference>
<organism evidence="6 7">
    <name type="scientific">Edaphochlamys debaryana</name>
    <dbReference type="NCBI Taxonomy" id="47281"/>
    <lineage>
        <taxon>Eukaryota</taxon>
        <taxon>Viridiplantae</taxon>
        <taxon>Chlorophyta</taxon>
        <taxon>core chlorophytes</taxon>
        <taxon>Chlorophyceae</taxon>
        <taxon>CS clade</taxon>
        <taxon>Chlamydomonadales</taxon>
        <taxon>Chlamydomonadales incertae sedis</taxon>
        <taxon>Edaphochlamys</taxon>
    </lineage>
</organism>
<keyword evidence="2 4" id="KW-0863">Zinc-finger</keyword>
<evidence type="ECO:0000259" key="5">
    <source>
        <dbReference type="PROSITE" id="PS50865"/>
    </source>
</evidence>
<evidence type="ECO:0000313" key="7">
    <source>
        <dbReference type="Proteomes" id="UP000612055"/>
    </source>
</evidence>
<dbReference type="Gene3D" id="6.10.140.2220">
    <property type="match status" value="1"/>
</dbReference>
<keyword evidence="1" id="KW-0479">Metal-binding</keyword>
<dbReference type="InterPro" id="IPR002893">
    <property type="entry name" value="Znf_MYND"/>
</dbReference>
<keyword evidence="7" id="KW-1185">Reference proteome</keyword>
<accession>A0A836BYC8</accession>
<keyword evidence="3" id="KW-0862">Zinc</keyword>
<dbReference type="AlphaFoldDB" id="A0A836BYC8"/>
<evidence type="ECO:0000256" key="3">
    <source>
        <dbReference type="ARBA" id="ARBA00022833"/>
    </source>
</evidence>
<sequence length="992" mass="103551">MAVSKERLVEQLQVYQDTVNKMESNIGVSGGSSEAVLAGDQSAWLSQNADAIRTLRQFLDEVLGSVSGSPGRAADLLSLWMSGLTEAGTWAWVTGKAAAITTTTDSLVNLSPDDDTRRQQLDERLTEVLTPVHWLLEVVIGPCQACLEAAKGRPQQMLQALQAAARLWRPDFAAAVAAMTRCSEVHARISARTAFAVDILAVLLRLPQTAERGQGTAEAVQASTAELQAAASGPTGALLEGGLLQAAAGAILRCPRPVTDEAETRRFVAAELSYASWGFAAALNGIHRMLYHVKPRAAPLAGVLAQSDVGALQEALVERLCVHAGVELEPGEGGGQGRWWLPQLEAKVGHVIGTPVRGEWRARATAGWLEQSHFFAWTLVSFAEGGSGSGSSARLPRLGPRALEALCRLYRGQGLGGAYAPQPTWYLAHVLGPDIEAFLHGTRSAELAAWGMALGCELVAAELAGTSRGEQCGASLVRRGLHALHRLAWQDDCSPGKLGASSEKELAAQLVHANLAASLDYALRLAFTAADRAAASNESRMRSLAEDLAEVPPLVAEVLAAPTFPPAARLGDGGALMTFAKRAAMMTQRLQELEAAGSAEAGRQERELLAGVVNSLLLCMPKCYHLLAHAADEASSAAGISGGDAARAAPGGVEVLLERCAGALVAQAAARAAPSRVSSASATWIYYATLWALGHVTEVSTSPACPDKAQRLLACQPHRLLAAACKLLVSAKVALPTARDTAFPERSANPAELPKALATAVVQLLANLAAVPELTGRVRAWLLAPDGDDATVAEQASVQSFELGCLEPLLRMGLAPRIQQLSPGGPIGTGLQCLLRAARSRSSDRGSLQSLLQATGMNPGMEVDGFRFMARFVSSTPFLDLPSAPATMGFAEGQGSGSGPAPSEVAALVAAPLPPPLAVPLAEAVLRELRVCAYPGCLSYGGRGEAGLSLKQCSRCKCVRYCGAACQKAHWKAGHKAECQEAAAAAAGGPPT</sequence>
<evidence type="ECO:0000256" key="4">
    <source>
        <dbReference type="PROSITE-ProRule" id="PRU00134"/>
    </source>
</evidence>